<dbReference type="CDD" id="cd07731">
    <property type="entry name" value="ComA-like_MBL-fold"/>
    <property type="match status" value="1"/>
</dbReference>
<feature type="domain" description="Metallo-beta-lactamase" evidence="1">
    <location>
        <begin position="45"/>
        <end position="242"/>
    </location>
</feature>
<comment type="caution">
    <text evidence="2">The sequence shown here is derived from an EMBL/GenBank/DDBJ whole genome shotgun (WGS) entry which is preliminary data.</text>
</comment>
<dbReference type="SMART" id="SM00849">
    <property type="entry name" value="Lactamase_B"/>
    <property type="match status" value="1"/>
</dbReference>
<dbReference type="PANTHER" id="PTHR30619:SF1">
    <property type="entry name" value="RECOMBINATION PROTEIN 2"/>
    <property type="match status" value="1"/>
</dbReference>
<dbReference type="InterPro" id="IPR052159">
    <property type="entry name" value="Competence_DNA_uptake"/>
</dbReference>
<dbReference type="PANTHER" id="PTHR30619">
    <property type="entry name" value="DNA INTERNALIZATION/COMPETENCE PROTEIN COMEC/REC2"/>
    <property type="match status" value="1"/>
</dbReference>
<dbReference type="EMBL" id="MFEH01000001">
    <property type="protein sequence ID" value="OGE74374.1"/>
    <property type="molecule type" value="Genomic_DNA"/>
</dbReference>
<accession>A0A1F5N9V2</accession>
<sequence>MESKTKQLATFVILPLSILVAVVFVANVKASSEHLLEVDFLDVGQGDSIFIQTYQGTQIVIDGGPSDAVLSELGKQMPFWDRSIDLLILTHPDADHSSGFIDILKRYKVKTMMLTKVTAPTATYQEFLKLLDEEGSEKIYAQTGQRVWLDNSTVFDVYYPPAGVEDQGLSTNNTGIVGKLTFGQTKILFTADIDRIVEDTIRGQFDLDADILKVGHHGSKYSSSKEFIEAVSPKIGVIEVGKDNTYGHPTEEALGNLAASHVEVLRTDLDGTVEFVSDGYNLSLIR</sequence>
<evidence type="ECO:0000259" key="1">
    <source>
        <dbReference type="SMART" id="SM00849"/>
    </source>
</evidence>
<protein>
    <recommendedName>
        <fullName evidence="1">Metallo-beta-lactamase domain-containing protein</fullName>
    </recommendedName>
</protein>
<dbReference type="SUPFAM" id="SSF56281">
    <property type="entry name" value="Metallo-hydrolase/oxidoreductase"/>
    <property type="match status" value="1"/>
</dbReference>
<dbReference type="Gene3D" id="3.60.15.10">
    <property type="entry name" value="Ribonuclease Z/Hydroxyacylglutathione hydrolase-like"/>
    <property type="match status" value="1"/>
</dbReference>
<organism evidence="2 3">
    <name type="scientific">Candidatus Doudnabacteria bacterium RIFCSPHIGHO2_01_FULL_41_86</name>
    <dbReference type="NCBI Taxonomy" id="1817821"/>
    <lineage>
        <taxon>Bacteria</taxon>
        <taxon>Candidatus Doudnaibacteriota</taxon>
    </lineage>
</organism>
<dbReference type="AlphaFoldDB" id="A0A1F5N9V2"/>
<dbReference type="InterPro" id="IPR035681">
    <property type="entry name" value="ComA-like_MBL"/>
</dbReference>
<gene>
    <name evidence="2" type="ORF">A2717_02430</name>
</gene>
<dbReference type="InterPro" id="IPR001279">
    <property type="entry name" value="Metallo-B-lactamas"/>
</dbReference>
<name>A0A1F5N9V2_9BACT</name>
<dbReference type="STRING" id="1817821.A2717_02430"/>
<dbReference type="Proteomes" id="UP000177610">
    <property type="component" value="Unassembled WGS sequence"/>
</dbReference>
<dbReference type="InterPro" id="IPR036866">
    <property type="entry name" value="RibonucZ/Hydroxyglut_hydro"/>
</dbReference>
<evidence type="ECO:0000313" key="2">
    <source>
        <dbReference type="EMBL" id="OGE74374.1"/>
    </source>
</evidence>
<reference evidence="2 3" key="1">
    <citation type="journal article" date="2016" name="Nat. Commun.">
        <title>Thousands of microbial genomes shed light on interconnected biogeochemical processes in an aquifer system.</title>
        <authorList>
            <person name="Anantharaman K."/>
            <person name="Brown C.T."/>
            <person name="Hug L.A."/>
            <person name="Sharon I."/>
            <person name="Castelle C.J."/>
            <person name="Probst A.J."/>
            <person name="Thomas B.C."/>
            <person name="Singh A."/>
            <person name="Wilkins M.J."/>
            <person name="Karaoz U."/>
            <person name="Brodie E.L."/>
            <person name="Williams K.H."/>
            <person name="Hubbard S.S."/>
            <person name="Banfield J.F."/>
        </authorList>
    </citation>
    <scope>NUCLEOTIDE SEQUENCE [LARGE SCALE GENOMIC DNA]</scope>
</reference>
<proteinExistence type="predicted"/>
<dbReference type="Pfam" id="PF00753">
    <property type="entry name" value="Lactamase_B"/>
    <property type="match status" value="1"/>
</dbReference>
<evidence type="ECO:0000313" key="3">
    <source>
        <dbReference type="Proteomes" id="UP000177610"/>
    </source>
</evidence>